<dbReference type="AlphaFoldDB" id="A0A1H2SN68"/>
<dbReference type="EMBL" id="FNNI01000001">
    <property type="protein sequence ID" value="SDW33103.1"/>
    <property type="molecule type" value="Genomic_DNA"/>
</dbReference>
<dbReference type="InterPro" id="IPR005064">
    <property type="entry name" value="BUG"/>
</dbReference>
<dbReference type="Gene3D" id="3.40.190.10">
    <property type="entry name" value="Periplasmic binding protein-like II"/>
    <property type="match status" value="1"/>
</dbReference>
<dbReference type="OrthoDB" id="5171643at2"/>
<dbReference type="Proteomes" id="UP000198500">
    <property type="component" value="Unassembled WGS sequence"/>
</dbReference>
<keyword evidence="3" id="KW-1185">Reference proteome</keyword>
<comment type="similarity">
    <text evidence="1">Belongs to the UPF0065 (bug) family.</text>
</comment>
<protein>
    <submittedName>
        <fullName evidence="2">Tripartite-type tricarboxylate transporter, receptor component TctC</fullName>
    </submittedName>
</protein>
<dbReference type="PANTHER" id="PTHR42928">
    <property type="entry name" value="TRICARBOXYLATE-BINDING PROTEIN"/>
    <property type="match status" value="1"/>
</dbReference>
<accession>A0A1H2SN68</accession>
<dbReference type="CDD" id="cd07012">
    <property type="entry name" value="PBP2_Bug_TTT"/>
    <property type="match status" value="1"/>
</dbReference>
<evidence type="ECO:0000313" key="2">
    <source>
        <dbReference type="EMBL" id="SDW33103.1"/>
    </source>
</evidence>
<proteinExistence type="inferred from homology"/>
<sequence length="314" mass="33107">MENMNKMSIIFVGMLTAGVANADYPTKSITMVIPYSAGGGTDVLARNLQPALEESLGEDIIVSNKPGGGGILGFTEVANADPDGYTVTIPNNVIFATEGMGNATYTYSDFDYLGNVLNDDYVVAVSDESEWDSWEELADEMRNNPGEVTFGFSGAGGSTHVASEILADTAEYEAKQVPHDGSSDAVAAALGGHIDVLLLNLADLSSGLKSGDLRLLATLGSETLEDYPDVPTMQELGHDISLSNWRGVAAPAGVDDEVKEAWSAALEKATNDPKVREAIAAQGGEVDFMPSGEKLDARMADLAESFINTAEKIK</sequence>
<dbReference type="STRING" id="574349.SAMN05443545_101608"/>
<evidence type="ECO:0000313" key="3">
    <source>
        <dbReference type="Proteomes" id="UP000198500"/>
    </source>
</evidence>
<dbReference type="PIRSF" id="PIRSF017082">
    <property type="entry name" value="YflP"/>
    <property type="match status" value="1"/>
</dbReference>
<dbReference type="RefSeq" id="WP_092567992.1">
    <property type="nucleotide sequence ID" value="NZ_BMXH01000001.1"/>
</dbReference>
<dbReference type="Gene3D" id="3.40.190.150">
    <property type="entry name" value="Bordetella uptake gene, domain 1"/>
    <property type="match status" value="1"/>
</dbReference>
<evidence type="ECO:0000256" key="1">
    <source>
        <dbReference type="ARBA" id="ARBA00006987"/>
    </source>
</evidence>
<name>A0A1H2SN68_9GAMM</name>
<keyword evidence="2" id="KW-0675">Receptor</keyword>
<dbReference type="PANTHER" id="PTHR42928:SF5">
    <property type="entry name" value="BLR1237 PROTEIN"/>
    <property type="match status" value="1"/>
</dbReference>
<reference evidence="2 3" key="1">
    <citation type="submission" date="2016-10" db="EMBL/GenBank/DDBJ databases">
        <authorList>
            <person name="de Groot N.N."/>
        </authorList>
    </citation>
    <scope>NUCLEOTIDE SEQUENCE [LARGE SCALE GENOMIC DNA]</scope>
    <source>
        <strain evidence="2 3">DSM 19219</strain>
    </source>
</reference>
<gene>
    <name evidence="2" type="ORF">SAMN05443545_101608</name>
</gene>
<dbReference type="InterPro" id="IPR042100">
    <property type="entry name" value="Bug_dom1"/>
</dbReference>
<dbReference type="Pfam" id="PF03401">
    <property type="entry name" value="TctC"/>
    <property type="match status" value="1"/>
</dbReference>
<dbReference type="SUPFAM" id="SSF53850">
    <property type="entry name" value="Periplasmic binding protein-like II"/>
    <property type="match status" value="1"/>
</dbReference>
<organism evidence="2 3">
    <name type="scientific">Aidingimonas halophila</name>
    <dbReference type="NCBI Taxonomy" id="574349"/>
    <lineage>
        <taxon>Bacteria</taxon>
        <taxon>Pseudomonadati</taxon>
        <taxon>Pseudomonadota</taxon>
        <taxon>Gammaproteobacteria</taxon>
        <taxon>Oceanospirillales</taxon>
        <taxon>Halomonadaceae</taxon>
        <taxon>Aidingimonas</taxon>
    </lineage>
</organism>